<accession>A0A9D4F9K7</accession>
<comment type="caution">
    <text evidence="1">The sequence shown here is derived from an EMBL/GenBank/DDBJ whole genome shotgun (WGS) entry which is preliminary data.</text>
</comment>
<protein>
    <submittedName>
        <fullName evidence="1">Uncharacterized protein</fullName>
    </submittedName>
</protein>
<evidence type="ECO:0000313" key="1">
    <source>
        <dbReference type="EMBL" id="KAH3794785.1"/>
    </source>
</evidence>
<keyword evidence="2" id="KW-1185">Reference proteome</keyword>
<dbReference type="AlphaFoldDB" id="A0A9D4F9K7"/>
<dbReference type="EMBL" id="JAIWYP010000007">
    <property type="protein sequence ID" value="KAH3794785.1"/>
    <property type="molecule type" value="Genomic_DNA"/>
</dbReference>
<proteinExistence type="predicted"/>
<reference evidence="1" key="1">
    <citation type="journal article" date="2019" name="bioRxiv">
        <title>The Genome of the Zebra Mussel, Dreissena polymorpha: A Resource for Invasive Species Research.</title>
        <authorList>
            <person name="McCartney M.A."/>
            <person name="Auch B."/>
            <person name="Kono T."/>
            <person name="Mallez S."/>
            <person name="Zhang Y."/>
            <person name="Obille A."/>
            <person name="Becker A."/>
            <person name="Abrahante J.E."/>
            <person name="Garbe J."/>
            <person name="Badalamenti J.P."/>
            <person name="Herman A."/>
            <person name="Mangelson H."/>
            <person name="Liachko I."/>
            <person name="Sullivan S."/>
            <person name="Sone E.D."/>
            <person name="Koren S."/>
            <person name="Silverstein K.A.T."/>
            <person name="Beckman K.B."/>
            <person name="Gohl D.M."/>
        </authorList>
    </citation>
    <scope>NUCLEOTIDE SEQUENCE</scope>
    <source>
        <strain evidence="1">Duluth1</strain>
        <tissue evidence="1">Whole animal</tissue>
    </source>
</reference>
<reference evidence="1" key="2">
    <citation type="submission" date="2020-11" db="EMBL/GenBank/DDBJ databases">
        <authorList>
            <person name="McCartney M.A."/>
            <person name="Auch B."/>
            <person name="Kono T."/>
            <person name="Mallez S."/>
            <person name="Becker A."/>
            <person name="Gohl D.M."/>
            <person name="Silverstein K.A.T."/>
            <person name="Koren S."/>
            <person name="Bechman K.B."/>
            <person name="Herman A."/>
            <person name="Abrahante J.E."/>
            <person name="Garbe J."/>
        </authorList>
    </citation>
    <scope>NUCLEOTIDE SEQUENCE</scope>
    <source>
        <strain evidence="1">Duluth1</strain>
        <tissue evidence="1">Whole animal</tissue>
    </source>
</reference>
<name>A0A9D4F9K7_DREPO</name>
<organism evidence="1 2">
    <name type="scientific">Dreissena polymorpha</name>
    <name type="common">Zebra mussel</name>
    <name type="synonym">Mytilus polymorpha</name>
    <dbReference type="NCBI Taxonomy" id="45954"/>
    <lineage>
        <taxon>Eukaryota</taxon>
        <taxon>Metazoa</taxon>
        <taxon>Spiralia</taxon>
        <taxon>Lophotrochozoa</taxon>
        <taxon>Mollusca</taxon>
        <taxon>Bivalvia</taxon>
        <taxon>Autobranchia</taxon>
        <taxon>Heteroconchia</taxon>
        <taxon>Euheterodonta</taxon>
        <taxon>Imparidentia</taxon>
        <taxon>Neoheterodontei</taxon>
        <taxon>Myida</taxon>
        <taxon>Dreissenoidea</taxon>
        <taxon>Dreissenidae</taxon>
        <taxon>Dreissena</taxon>
    </lineage>
</organism>
<gene>
    <name evidence="1" type="ORF">DPMN_148323</name>
</gene>
<sequence>MHKLQIAIYPCFKFHEKKTINFLTLGVDVFQHTRTIFEMIQDIIITNVLINFHEDWTMNVTFIVLTNIIETNLLTKFHEDGPINVVSRFHEDRTINVASRVLTRKKSVTIFELVQDIIKTNLLIKFHED</sequence>
<dbReference type="Proteomes" id="UP000828390">
    <property type="component" value="Unassembled WGS sequence"/>
</dbReference>
<evidence type="ECO:0000313" key="2">
    <source>
        <dbReference type="Proteomes" id="UP000828390"/>
    </source>
</evidence>